<proteinExistence type="predicted"/>
<evidence type="ECO:0000313" key="4">
    <source>
        <dbReference type="Proteomes" id="UP000277300"/>
    </source>
</evidence>
<reference evidence="4 5" key="1">
    <citation type="submission" date="2018-07" db="EMBL/GenBank/DDBJ databases">
        <title>Genome sequencing of oomycete isolates from Chile give support for New Zealand origin for Phytophthora kernoviae and make available the first Nothophytophthora sp. genome.</title>
        <authorList>
            <person name="Studholme D.J."/>
            <person name="Sanfuentes E."/>
            <person name="Panda P."/>
            <person name="Hill R."/>
            <person name="Sambles C."/>
            <person name="Grant M."/>
            <person name="Williams N.M."/>
            <person name="Mcdougal R.L."/>
        </authorList>
    </citation>
    <scope>NUCLEOTIDE SEQUENCE [LARGE SCALE GENOMIC DNA]</scope>
    <source>
        <strain evidence="2">Chile6</strain>
        <strain evidence="3">Chile7</strain>
    </source>
</reference>
<dbReference type="AlphaFoldDB" id="A0A3F2RB99"/>
<comment type="caution">
    <text evidence="2">The sequence shown here is derived from an EMBL/GenBank/DDBJ whole genome shotgun (WGS) entry which is preliminary data.</text>
</comment>
<dbReference type="Proteomes" id="UP000277300">
    <property type="component" value="Unassembled WGS sequence"/>
</dbReference>
<organism evidence="2 4">
    <name type="scientific">Phytophthora kernoviae</name>
    <dbReference type="NCBI Taxonomy" id="325452"/>
    <lineage>
        <taxon>Eukaryota</taxon>
        <taxon>Sar</taxon>
        <taxon>Stramenopiles</taxon>
        <taxon>Oomycota</taxon>
        <taxon>Peronosporomycetes</taxon>
        <taxon>Peronosporales</taxon>
        <taxon>Peronosporaceae</taxon>
        <taxon>Phytophthora</taxon>
    </lineage>
</organism>
<accession>A0A3F2RB99</accession>
<dbReference type="Proteomes" id="UP000284657">
    <property type="component" value="Unassembled WGS sequence"/>
</dbReference>
<evidence type="ECO:0000313" key="5">
    <source>
        <dbReference type="Proteomes" id="UP000284657"/>
    </source>
</evidence>
<evidence type="ECO:0000313" key="2">
    <source>
        <dbReference type="EMBL" id="RLN51439.1"/>
    </source>
</evidence>
<protein>
    <submittedName>
        <fullName evidence="2">Uncharacterized protein</fullName>
    </submittedName>
</protein>
<gene>
    <name evidence="3" type="ORF">BBJ29_008785</name>
    <name evidence="2" type="ORF">BBP00_00009892</name>
</gene>
<dbReference type="EMBL" id="MBDO02000947">
    <property type="protein sequence ID" value="RLN51439.1"/>
    <property type="molecule type" value="Genomic_DNA"/>
</dbReference>
<name>A0A3F2RB99_9STRA</name>
<dbReference type="EMBL" id="MBAD02000555">
    <property type="protein sequence ID" value="RLN66004.1"/>
    <property type="molecule type" value="Genomic_DNA"/>
</dbReference>
<sequence length="168" mass="18782">MIEWFDIINATDNGAGGGIQKESVSGITTYADYVENVWTYDGTEYKPPNKMCIHDSWAQDRELVVKDQTTYSVGSRHRTQVEGSIRQEDKKLKYVEAEEFFQLDSKGDDVAPPVTKKTEATEGSDFDQYTQDAMSEDVAQELECQERKAKLAEPTAKGTVIAGIQLGK</sequence>
<feature type="region of interest" description="Disordered" evidence="1">
    <location>
        <begin position="106"/>
        <end position="128"/>
    </location>
</feature>
<evidence type="ECO:0000313" key="3">
    <source>
        <dbReference type="EMBL" id="RLN66004.1"/>
    </source>
</evidence>
<dbReference type="OrthoDB" id="5072at2759"/>
<evidence type="ECO:0000256" key="1">
    <source>
        <dbReference type="SAM" id="MobiDB-lite"/>
    </source>
</evidence>